<dbReference type="AlphaFoldDB" id="A0A4S4LVX4"/>
<dbReference type="Proteomes" id="UP000310158">
    <property type="component" value="Unassembled WGS sequence"/>
</dbReference>
<name>A0A4S4LVX4_9AGAM</name>
<keyword evidence="2" id="KW-1185">Reference proteome</keyword>
<organism evidence="1 2">
    <name type="scientific">Bondarzewia mesenterica</name>
    <dbReference type="NCBI Taxonomy" id="1095465"/>
    <lineage>
        <taxon>Eukaryota</taxon>
        <taxon>Fungi</taxon>
        <taxon>Dikarya</taxon>
        <taxon>Basidiomycota</taxon>
        <taxon>Agaricomycotina</taxon>
        <taxon>Agaricomycetes</taxon>
        <taxon>Russulales</taxon>
        <taxon>Bondarzewiaceae</taxon>
        <taxon>Bondarzewia</taxon>
    </lineage>
</organism>
<evidence type="ECO:0000313" key="2">
    <source>
        <dbReference type="Proteomes" id="UP000310158"/>
    </source>
</evidence>
<protein>
    <submittedName>
        <fullName evidence="1">Uncharacterized protein</fullName>
    </submittedName>
</protein>
<sequence length="111" mass="12071">MLAAFSFVVDAMQVMHRPANYMGKRTRSLPLTSTSVYLHQLSILSASHPKPLSPSFSFNFTLTRPSPTLLFKPSHSASTSSSPHADLSTILPTVSSLSPIKDKEKDVTLPS</sequence>
<dbReference type="EMBL" id="SGPL01000275">
    <property type="protein sequence ID" value="THH14470.1"/>
    <property type="molecule type" value="Genomic_DNA"/>
</dbReference>
<proteinExistence type="predicted"/>
<comment type="caution">
    <text evidence="1">The sequence shown here is derived from an EMBL/GenBank/DDBJ whole genome shotgun (WGS) entry which is preliminary data.</text>
</comment>
<gene>
    <name evidence="1" type="ORF">EW146_g5863</name>
</gene>
<evidence type="ECO:0000313" key="1">
    <source>
        <dbReference type="EMBL" id="THH14470.1"/>
    </source>
</evidence>
<reference evidence="1 2" key="1">
    <citation type="submission" date="2019-02" db="EMBL/GenBank/DDBJ databases">
        <title>Genome sequencing of the rare red list fungi Bondarzewia mesenterica.</title>
        <authorList>
            <person name="Buettner E."/>
            <person name="Kellner H."/>
        </authorList>
    </citation>
    <scope>NUCLEOTIDE SEQUENCE [LARGE SCALE GENOMIC DNA]</scope>
    <source>
        <strain evidence="1 2">DSM 108281</strain>
    </source>
</reference>
<accession>A0A4S4LVX4</accession>